<feature type="transmembrane region" description="Helical" evidence="5">
    <location>
        <begin position="368"/>
        <end position="387"/>
    </location>
</feature>
<name>A0A2M8C4K6_9BACT</name>
<evidence type="ECO:0000313" key="8">
    <source>
        <dbReference type="Proteomes" id="UP000229421"/>
    </source>
</evidence>
<feature type="transmembrane region" description="Helical" evidence="5">
    <location>
        <begin position="141"/>
        <end position="159"/>
    </location>
</feature>
<gene>
    <name evidence="7" type="ORF">CO101_03115</name>
</gene>
<dbReference type="AlphaFoldDB" id="A0A2M8C4K6"/>
<feature type="transmembrane region" description="Helical" evidence="5">
    <location>
        <begin position="81"/>
        <end position="97"/>
    </location>
</feature>
<feature type="transmembrane region" description="Helical" evidence="5">
    <location>
        <begin position="6"/>
        <end position="22"/>
    </location>
</feature>
<feature type="transmembrane region" description="Helical" evidence="5">
    <location>
        <begin position="399"/>
        <end position="418"/>
    </location>
</feature>
<comment type="subcellular location">
    <subcellularLocation>
        <location evidence="1">Membrane</location>
        <topology evidence="1">Multi-pass membrane protein</topology>
    </subcellularLocation>
</comment>
<keyword evidence="4 5" id="KW-0472">Membrane</keyword>
<feature type="domain" description="O-antigen ligase-related" evidence="6">
    <location>
        <begin position="225"/>
        <end position="375"/>
    </location>
</feature>
<evidence type="ECO:0000259" key="6">
    <source>
        <dbReference type="Pfam" id="PF04932"/>
    </source>
</evidence>
<accession>A0A2M8C4K6</accession>
<evidence type="ECO:0000256" key="4">
    <source>
        <dbReference type="ARBA" id="ARBA00023136"/>
    </source>
</evidence>
<feature type="transmembrane region" description="Helical" evidence="5">
    <location>
        <begin position="424"/>
        <end position="442"/>
    </location>
</feature>
<dbReference type="PANTHER" id="PTHR37422:SF13">
    <property type="entry name" value="LIPOPOLYSACCHARIDE BIOSYNTHESIS PROTEIN PA4999-RELATED"/>
    <property type="match status" value="1"/>
</dbReference>
<evidence type="ECO:0000256" key="3">
    <source>
        <dbReference type="ARBA" id="ARBA00022989"/>
    </source>
</evidence>
<comment type="caution">
    <text evidence="7">The sequence shown here is derived from an EMBL/GenBank/DDBJ whole genome shotgun (WGS) entry which is preliminary data.</text>
</comment>
<feature type="transmembrane region" description="Helical" evidence="5">
    <location>
        <begin position="193"/>
        <end position="212"/>
    </location>
</feature>
<proteinExistence type="predicted"/>
<dbReference type="Proteomes" id="UP000229421">
    <property type="component" value="Unassembled WGS sequence"/>
</dbReference>
<evidence type="ECO:0000256" key="1">
    <source>
        <dbReference type="ARBA" id="ARBA00004141"/>
    </source>
</evidence>
<dbReference type="PANTHER" id="PTHR37422">
    <property type="entry name" value="TEICHURONIC ACID BIOSYNTHESIS PROTEIN TUAE"/>
    <property type="match status" value="1"/>
</dbReference>
<dbReference type="Pfam" id="PF04932">
    <property type="entry name" value="Wzy_C"/>
    <property type="match status" value="1"/>
</dbReference>
<feature type="transmembrane region" description="Helical" evidence="5">
    <location>
        <begin position="241"/>
        <end position="257"/>
    </location>
</feature>
<evidence type="ECO:0000256" key="2">
    <source>
        <dbReference type="ARBA" id="ARBA00022692"/>
    </source>
</evidence>
<dbReference type="EMBL" id="PFTZ01000090">
    <property type="protein sequence ID" value="PJB51032.1"/>
    <property type="molecule type" value="Genomic_DNA"/>
</dbReference>
<evidence type="ECO:0000256" key="5">
    <source>
        <dbReference type="SAM" id="Phobius"/>
    </source>
</evidence>
<sequence length="448" mass="49638">MLTSNMYIFGLIGFLVLTLLAIKISKNPFWGLTALVFFLPFERIPTIEVADFTLKINHIIGLLLIIFWILDLVFNHKKIKSAGLGSLLLFFILALFLSFTNTKLPVRSIIYFLLDIFVVLIFFATSQLIDSKEKLTQIQTALFWGAGIALGFGFFQFIGDMIGLPLSVTGLDPGYSKMVFGFPRIQAFSREPLYFGNYLLLVLGFVMANIGLKSSAPKPRALFPLLAILIVSMILTMSRGALLGLVFFFLVWCFLNIKKIITPKIITHSSALLIIFAIGFGLLFSFLGKDLKDIFIGHISVADLSFGESTQGRLLAYEKAISAFKTAPIIGIGIGNYGAFTAGFDLDSPDIKNIVNNEYIELLAENGIVGLTGFLILILYIFWRSALALRITQDDELKNYLVVLSIALMAILLQYNFFSTLSILHIWVAMGVVVGAQNIALANSKLKC</sequence>
<dbReference type="InterPro" id="IPR051533">
    <property type="entry name" value="WaaL-like"/>
</dbReference>
<keyword evidence="3 5" id="KW-1133">Transmembrane helix</keyword>
<keyword evidence="2 5" id="KW-0812">Transmembrane</keyword>
<reference evidence="8" key="1">
    <citation type="submission" date="2017-09" db="EMBL/GenBank/DDBJ databases">
        <title>Depth-based differentiation of microbial function through sediment-hosted aquifers and enrichment of novel symbionts in the deep terrestrial subsurface.</title>
        <authorList>
            <person name="Probst A.J."/>
            <person name="Ladd B."/>
            <person name="Jarett J.K."/>
            <person name="Geller-Mcgrath D.E."/>
            <person name="Sieber C.M.K."/>
            <person name="Emerson J.B."/>
            <person name="Anantharaman K."/>
            <person name="Thomas B.C."/>
            <person name="Malmstrom R."/>
            <person name="Stieglmeier M."/>
            <person name="Klingl A."/>
            <person name="Woyke T."/>
            <person name="Ryan C.M."/>
            <person name="Banfield J.F."/>
        </authorList>
    </citation>
    <scope>NUCLEOTIDE SEQUENCE [LARGE SCALE GENOMIC DNA]</scope>
</reference>
<dbReference type="InterPro" id="IPR007016">
    <property type="entry name" value="O-antigen_ligase-rel_domated"/>
</dbReference>
<evidence type="ECO:0000313" key="7">
    <source>
        <dbReference type="EMBL" id="PJB51032.1"/>
    </source>
</evidence>
<feature type="transmembrane region" description="Helical" evidence="5">
    <location>
        <begin position="56"/>
        <end position="74"/>
    </location>
</feature>
<organism evidence="7 8">
    <name type="scientific">Candidatus Berkelbacteria bacterium CG_4_9_14_3_um_filter_39_23</name>
    <dbReference type="NCBI Taxonomy" id="1974508"/>
    <lineage>
        <taxon>Bacteria</taxon>
        <taxon>Candidatus Berkelbacteria</taxon>
    </lineage>
</organism>
<feature type="transmembrane region" description="Helical" evidence="5">
    <location>
        <begin position="269"/>
        <end position="287"/>
    </location>
</feature>
<feature type="transmembrane region" description="Helical" evidence="5">
    <location>
        <begin position="109"/>
        <end position="129"/>
    </location>
</feature>
<dbReference type="GO" id="GO:0016020">
    <property type="term" value="C:membrane"/>
    <property type="evidence" value="ECO:0007669"/>
    <property type="project" value="UniProtKB-SubCell"/>
</dbReference>
<protein>
    <recommendedName>
        <fullName evidence="6">O-antigen ligase-related domain-containing protein</fullName>
    </recommendedName>
</protein>